<evidence type="ECO:0000256" key="2">
    <source>
        <dbReference type="ARBA" id="ARBA00022806"/>
    </source>
</evidence>
<keyword evidence="2" id="KW-0067">ATP-binding</keyword>
<dbReference type="Proteomes" id="UP000248272">
    <property type="component" value="Unassembled WGS sequence"/>
</dbReference>
<dbReference type="GO" id="GO:0006281">
    <property type="term" value="P:DNA repair"/>
    <property type="evidence" value="ECO:0007669"/>
    <property type="project" value="UniProtKB-KW"/>
</dbReference>
<dbReference type="GO" id="GO:0004386">
    <property type="term" value="F:helicase activity"/>
    <property type="evidence" value="ECO:0007669"/>
    <property type="project" value="UniProtKB-KW"/>
</dbReference>
<dbReference type="EMBL" id="BDSG01000002">
    <property type="protein sequence ID" value="GBL08688.1"/>
    <property type="molecule type" value="Genomic_DNA"/>
</dbReference>
<comment type="caution">
    <text evidence="5">The sequence shown here is derived from an EMBL/GenBank/DDBJ whole genome shotgun (WGS) entry which is preliminary data.</text>
</comment>
<dbReference type="RefSeq" id="WP_110577681.1">
    <property type="nucleotide sequence ID" value="NZ_BDSG01000002.1"/>
</dbReference>
<organism evidence="5 6">
    <name type="scientific">Microcystis aeruginosa Sj</name>
    <dbReference type="NCBI Taxonomy" id="1979544"/>
    <lineage>
        <taxon>Bacteria</taxon>
        <taxon>Bacillati</taxon>
        <taxon>Cyanobacteriota</taxon>
        <taxon>Cyanophyceae</taxon>
        <taxon>Oscillatoriophycideae</taxon>
        <taxon>Chroococcales</taxon>
        <taxon>Microcystaceae</taxon>
        <taxon>Microcystis</taxon>
    </lineage>
</organism>
<feature type="domain" description="PD-(D/E)XK endonuclease-like" evidence="4">
    <location>
        <begin position="86"/>
        <end position="212"/>
    </location>
</feature>
<name>A0A2Z6US43_MICAE</name>
<dbReference type="Pfam" id="PF12705">
    <property type="entry name" value="PDDEXK_1"/>
    <property type="match status" value="1"/>
</dbReference>
<proteinExistence type="predicted"/>
<keyword evidence="2" id="KW-0347">Helicase</keyword>
<evidence type="ECO:0000256" key="1">
    <source>
        <dbReference type="ARBA" id="ARBA00022763"/>
    </source>
</evidence>
<evidence type="ECO:0000313" key="5">
    <source>
        <dbReference type="EMBL" id="GBL08688.1"/>
    </source>
</evidence>
<keyword evidence="2" id="KW-0378">Hydrolase</keyword>
<dbReference type="InterPro" id="IPR011604">
    <property type="entry name" value="PDDEXK-like_dom_sf"/>
</dbReference>
<keyword evidence="2" id="KW-0547">Nucleotide-binding</keyword>
<dbReference type="InterPro" id="IPR038726">
    <property type="entry name" value="PDDEXK_AddAB-type"/>
</dbReference>
<dbReference type="AlphaFoldDB" id="A0A2Z6US43"/>
<keyword evidence="1" id="KW-0227">DNA damage</keyword>
<evidence type="ECO:0000259" key="4">
    <source>
        <dbReference type="Pfam" id="PF12705"/>
    </source>
</evidence>
<keyword evidence="3" id="KW-0234">DNA repair</keyword>
<evidence type="ECO:0000313" key="6">
    <source>
        <dbReference type="Proteomes" id="UP000248272"/>
    </source>
</evidence>
<reference evidence="5 6" key="1">
    <citation type="journal article" date="2018" name="Front. Microbiol.">
        <title>Adaptation of the Freshwater Bloom-Forming Cyanobacterium Microcystis aeruginosa to Brackish Water Is Driven by Recent Horizontal Transfer of Sucrose Genes.</title>
        <authorList>
            <person name="Tanabe Y."/>
            <person name="Hodoki Y."/>
            <person name="Sano T."/>
            <person name="Tada K."/>
            <person name="Watanabe M.M."/>
        </authorList>
    </citation>
    <scope>NUCLEOTIDE SEQUENCE [LARGE SCALE GENOMIC DNA]</scope>
    <source>
        <strain evidence="5 6">Sj</strain>
    </source>
</reference>
<gene>
    <name evidence="5" type="ORF">MSj_00161</name>
</gene>
<protein>
    <recommendedName>
        <fullName evidence="4">PD-(D/E)XK endonuclease-like domain-containing protein</fullName>
    </recommendedName>
</protein>
<sequence>MALNQNVLPKTNKATNLIPSQSQKRLTPYAWVTRVAQLMAKEKNCHYGNWLPTNYHISLLPSDFDSSDHDKMVIQRSSELQNLGFSVNVENANSFKVKGKTYSICIAGRPDIVAIKDNWVVVEDCKSGREKTSHLYQILLYMLLLPHAPETKSLCKGQIPHGRLVYPDRIIDIPNQRIDRDFITHFQQVLSSLTRPDFPPRQPHSSECRYCRLPEKNCSFKRVSYANSCG</sequence>
<accession>A0A2Z6US43</accession>
<evidence type="ECO:0000256" key="3">
    <source>
        <dbReference type="ARBA" id="ARBA00023204"/>
    </source>
</evidence>
<dbReference type="Gene3D" id="3.90.320.10">
    <property type="match status" value="1"/>
</dbReference>